<feature type="region of interest" description="Disordered" evidence="1">
    <location>
        <begin position="1"/>
        <end position="34"/>
    </location>
</feature>
<sequence length="78" mass="8658">MEPDHSKSPNQASAPTLDGRRLGLNELNLGNTSGRGRFKRFLRHLSQFLAGMYTGESCAGTPHDERRSKPAPLHRNKS</sequence>
<feature type="region of interest" description="Disordered" evidence="1">
    <location>
        <begin position="54"/>
        <end position="78"/>
    </location>
</feature>
<name>A0A0F9YKX9_9ZZZZ</name>
<organism evidence="2">
    <name type="scientific">marine sediment metagenome</name>
    <dbReference type="NCBI Taxonomy" id="412755"/>
    <lineage>
        <taxon>unclassified sequences</taxon>
        <taxon>metagenomes</taxon>
        <taxon>ecological metagenomes</taxon>
    </lineage>
</organism>
<evidence type="ECO:0000256" key="1">
    <source>
        <dbReference type="SAM" id="MobiDB-lite"/>
    </source>
</evidence>
<dbReference type="EMBL" id="LAZR01000001">
    <property type="protein sequence ID" value="KKO12927.1"/>
    <property type="molecule type" value="Genomic_DNA"/>
</dbReference>
<accession>A0A0F9YKX9</accession>
<gene>
    <name evidence="2" type="ORF">LCGC14_0009440</name>
</gene>
<comment type="caution">
    <text evidence="2">The sequence shown here is derived from an EMBL/GenBank/DDBJ whole genome shotgun (WGS) entry which is preliminary data.</text>
</comment>
<protein>
    <submittedName>
        <fullName evidence="2">Uncharacterized protein</fullName>
    </submittedName>
</protein>
<proteinExistence type="predicted"/>
<evidence type="ECO:0000313" key="2">
    <source>
        <dbReference type="EMBL" id="KKO12927.1"/>
    </source>
</evidence>
<reference evidence="2" key="1">
    <citation type="journal article" date="2015" name="Nature">
        <title>Complex archaea that bridge the gap between prokaryotes and eukaryotes.</title>
        <authorList>
            <person name="Spang A."/>
            <person name="Saw J.H."/>
            <person name="Jorgensen S.L."/>
            <person name="Zaremba-Niedzwiedzka K."/>
            <person name="Martijn J."/>
            <person name="Lind A.E."/>
            <person name="van Eijk R."/>
            <person name="Schleper C."/>
            <person name="Guy L."/>
            <person name="Ettema T.J."/>
        </authorList>
    </citation>
    <scope>NUCLEOTIDE SEQUENCE</scope>
</reference>
<dbReference type="AlphaFoldDB" id="A0A0F9YKX9"/>